<dbReference type="NCBIfam" id="TIGR02428">
    <property type="entry name" value="pcaJ_scoB_fam"/>
    <property type="match status" value="1"/>
</dbReference>
<dbReference type="Proteomes" id="UP000494163">
    <property type="component" value="Chromosome 3L"/>
</dbReference>
<dbReference type="EC" id="2.8.3.5" evidence="8"/>
<keyword evidence="6 8" id="KW-0496">Mitochondrion</keyword>
<dbReference type="PROSITE" id="PS01274">
    <property type="entry name" value="COA_TRANSF_2"/>
    <property type="match status" value="1"/>
</dbReference>
<dbReference type="SMART" id="SM00882">
    <property type="entry name" value="CoA_trans"/>
    <property type="match status" value="2"/>
</dbReference>
<evidence type="ECO:0000256" key="5">
    <source>
        <dbReference type="ARBA" id="ARBA00022946"/>
    </source>
</evidence>
<accession>A0A0M4EME3</accession>
<dbReference type="GO" id="GO:0008260">
    <property type="term" value="F:succinyl-CoA:3-oxo-acid CoA-transferase activity"/>
    <property type="evidence" value="ECO:0007669"/>
    <property type="project" value="UniProtKB-EC"/>
</dbReference>
<keyword evidence="4 8" id="KW-0808">Transferase</keyword>
<evidence type="ECO:0000256" key="7">
    <source>
        <dbReference type="ARBA" id="ARBA00054372"/>
    </source>
</evidence>
<dbReference type="InterPro" id="IPR037171">
    <property type="entry name" value="NagB/RpiA_transferase-like"/>
</dbReference>
<evidence type="ECO:0000256" key="1">
    <source>
        <dbReference type="ARBA" id="ARBA00004173"/>
    </source>
</evidence>
<dbReference type="InterPro" id="IPR012792">
    <property type="entry name" value="3-oxoacid_CoA-transf_A"/>
</dbReference>
<keyword evidence="5" id="KW-0809">Transit peptide</keyword>
<dbReference type="UniPathway" id="UPA00929">
    <property type="reaction ID" value="UER00894"/>
</dbReference>
<dbReference type="Pfam" id="PF01144">
    <property type="entry name" value="CoA_trans"/>
    <property type="match status" value="2"/>
</dbReference>
<evidence type="ECO:0000256" key="2">
    <source>
        <dbReference type="ARBA" id="ARBA00004753"/>
    </source>
</evidence>
<dbReference type="InterPro" id="IPR014388">
    <property type="entry name" value="3-oxoacid_CoA-transferase"/>
</dbReference>
<dbReference type="AlphaFoldDB" id="A0A0M4EME3"/>
<dbReference type="InterPro" id="IPR012791">
    <property type="entry name" value="3-oxoacid_CoA-transf_B"/>
</dbReference>
<dbReference type="InterPro" id="IPR004165">
    <property type="entry name" value="CoA_trans_fam_I"/>
</dbReference>
<comment type="similarity">
    <text evidence="3 8">Belongs to the 3-oxoacid CoA-transferase family.</text>
</comment>
<name>A0A0M4EME3_DROBS</name>
<dbReference type="Gene3D" id="3.40.1080.10">
    <property type="entry name" value="Glutaconate Coenzyme A-transferase"/>
    <property type="match status" value="2"/>
</dbReference>
<protein>
    <recommendedName>
        <fullName evidence="8">Succinyl-CoA:3-ketoacid-coenzyme A transferase</fullName>
        <ecNumber evidence="8">2.8.3.5</ecNumber>
    </recommendedName>
</protein>
<feature type="active site" description="5-glutamyl coenzyme A thioester intermediate" evidence="9">
    <location>
        <position position="339"/>
    </location>
</feature>
<organism evidence="10 11">
    <name type="scientific">Drosophila busckii</name>
    <name type="common">Fruit fly</name>
    <dbReference type="NCBI Taxonomy" id="30019"/>
    <lineage>
        <taxon>Eukaryota</taxon>
        <taxon>Metazoa</taxon>
        <taxon>Ecdysozoa</taxon>
        <taxon>Arthropoda</taxon>
        <taxon>Hexapoda</taxon>
        <taxon>Insecta</taxon>
        <taxon>Pterygota</taxon>
        <taxon>Neoptera</taxon>
        <taxon>Endopterygota</taxon>
        <taxon>Diptera</taxon>
        <taxon>Brachycera</taxon>
        <taxon>Muscomorpha</taxon>
        <taxon>Ephydroidea</taxon>
        <taxon>Drosophilidae</taxon>
        <taxon>Drosophila</taxon>
    </lineage>
</organism>
<proteinExistence type="inferred from homology"/>
<dbReference type="FunFam" id="3.40.1080.10:FF:000002">
    <property type="entry name" value="Succinyl-CoA:3-ketoacid-coenzyme A transferase, mitochondrial"/>
    <property type="match status" value="1"/>
</dbReference>
<dbReference type="InterPro" id="IPR004164">
    <property type="entry name" value="CoA_transf_AS"/>
</dbReference>
<dbReference type="OMA" id="VKTMGQI"/>
<dbReference type="OrthoDB" id="1933379at2759"/>
<evidence type="ECO:0000256" key="9">
    <source>
        <dbReference type="PIRSR" id="PIRSR000858-1"/>
    </source>
</evidence>
<dbReference type="PANTHER" id="PTHR13707">
    <property type="entry name" value="KETOACID-COENZYME A TRANSFERASE"/>
    <property type="match status" value="1"/>
</dbReference>
<evidence type="ECO:0000256" key="4">
    <source>
        <dbReference type="ARBA" id="ARBA00022679"/>
    </source>
</evidence>
<dbReference type="STRING" id="30019.A0A0M4EME3"/>
<gene>
    <name evidence="10" type="ORF">Dbus_chr3Lg83</name>
</gene>
<dbReference type="GO" id="GO:0005739">
    <property type="term" value="C:mitochondrion"/>
    <property type="evidence" value="ECO:0007669"/>
    <property type="project" value="UniProtKB-SubCell"/>
</dbReference>
<dbReference type="InterPro" id="IPR004163">
    <property type="entry name" value="CoA_transf_BS"/>
</dbReference>
<evidence type="ECO:0000313" key="10">
    <source>
        <dbReference type="EMBL" id="ALC42917.1"/>
    </source>
</evidence>
<evidence type="ECO:0000256" key="3">
    <source>
        <dbReference type="ARBA" id="ARBA00007154"/>
    </source>
</evidence>
<sequence>MLRGLIAYRGLAAQKPTLKLIACYSTSGKRQQGKIYESANDAVADVKDGSKILFGGFGICGIPEKMIDALKQKGVKNITAVSNNGGVDDCGLGVLIRQKQVAKVIGSYVGENTELVRQYLAGELAVELTPQGTLAEKIRAGGAGIPAFYTPTGYATLVQEGGAPIKYSNDGKVIESSAKKPVQSFNGRNYVMEESIFADFAFVKAQKADALGNMVFNKSARNFNAPMCRAAKITVAEVEEIVPVGALQPDEIHVPGIYVKRIYKGSNYNKRVERLRITEPKQAGQAAAAPNPAQALRERIARRVALEFCDGMNANLGIGIPVLSSNYIPQGMSVMLQSENGILGLGPFPTKDKVDPDLINAGKESVTVVPGAAYFGSDESFAMIRGGHVDLTILGAMEVSATGDLANWMIPGKLVKGMGGAMDLVAAPGTKVIITMEHNARDGSPKILESCSLPLTGKEVIDLIISEKAVFQVEKGEGMTLIEVAEGYTVDDIVACTGAKFTVSPNVKPMAQIPV</sequence>
<dbReference type="SMR" id="A0A0M4EME3"/>
<dbReference type="PROSITE" id="PS01273">
    <property type="entry name" value="COA_TRANSF_1"/>
    <property type="match status" value="1"/>
</dbReference>
<dbReference type="FunFam" id="3.40.1080.10:FF:000001">
    <property type="entry name" value="Succinyl-coa:3-ketoacid-coenzyme a transferase subunit b"/>
    <property type="match status" value="1"/>
</dbReference>
<dbReference type="EMBL" id="CP012525">
    <property type="protein sequence ID" value="ALC42917.1"/>
    <property type="molecule type" value="Genomic_DNA"/>
</dbReference>
<dbReference type="GO" id="GO:0046952">
    <property type="term" value="P:ketone body catabolic process"/>
    <property type="evidence" value="ECO:0007669"/>
    <property type="project" value="InterPro"/>
</dbReference>
<comment type="subcellular location">
    <subcellularLocation>
        <location evidence="1">Mitochondrion</location>
    </subcellularLocation>
</comment>
<comment type="catalytic activity">
    <reaction evidence="8">
        <text>a 3-oxo acid + succinyl-CoA = a 3-oxoacyl-CoA + succinate</text>
        <dbReference type="Rhea" id="RHEA:24564"/>
        <dbReference type="ChEBI" id="CHEBI:30031"/>
        <dbReference type="ChEBI" id="CHEBI:35973"/>
        <dbReference type="ChEBI" id="CHEBI:57292"/>
        <dbReference type="ChEBI" id="CHEBI:90726"/>
        <dbReference type="EC" id="2.8.3.5"/>
    </reaction>
</comment>
<evidence type="ECO:0000256" key="6">
    <source>
        <dbReference type="ARBA" id="ARBA00023128"/>
    </source>
</evidence>
<evidence type="ECO:0000256" key="8">
    <source>
        <dbReference type="PIRNR" id="PIRNR000858"/>
    </source>
</evidence>
<comment type="pathway">
    <text evidence="2 8">Ketone metabolism; succinyl-CoA degradation; acetoacetyl-CoA from succinyl-CoA: step 1/1.</text>
</comment>
<dbReference type="SUPFAM" id="SSF100950">
    <property type="entry name" value="NagB/RpiA/CoA transferase-like"/>
    <property type="match status" value="2"/>
</dbReference>
<evidence type="ECO:0000313" key="11">
    <source>
        <dbReference type="Proteomes" id="UP000494163"/>
    </source>
</evidence>
<reference evidence="10 11" key="1">
    <citation type="submission" date="2015-08" db="EMBL/GenBank/DDBJ databases">
        <title>Ancestral chromatin configuration constrains chromatin evolution on differentiating sex chromosomes in Drosophila.</title>
        <authorList>
            <person name="Zhou Q."/>
            <person name="Bachtrog D."/>
        </authorList>
    </citation>
    <scope>NUCLEOTIDE SEQUENCE [LARGE SCALE GENOMIC DNA]</scope>
    <source>
        <tissue evidence="10">Whole larvae</tissue>
    </source>
</reference>
<dbReference type="NCBIfam" id="TIGR02429">
    <property type="entry name" value="pcaI_scoA_fam"/>
    <property type="match status" value="1"/>
</dbReference>
<keyword evidence="11" id="KW-1185">Reference proteome</keyword>
<comment type="function">
    <text evidence="7 8">Key enzyme for ketone body catabolism. Transfers the CoA moiety from succinate to acetoacetate. Formation of the enzyme-CoA intermediate proceeds via an unstable anhydride species formed between the carboxylate groups of the enzyme and substrate.</text>
</comment>
<dbReference type="PANTHER" id="PTHR13707:SF23">
    <property type="entry name" value="SUCCINYL-COA:3-KETOACID-COENZYME A TRANSFERASE"/>
    <property type="match status" value="1"/>
</dbReference>
<dbReference type="PIRSF" id="PIRSF000858">
    <property type="entry name" value="SCOT-t"/>
    <property type="match status" value="1"/>
</dbReference>